<feature type="compositionally biased region" description="Acidic residues" evidence="2">
    <location>
        <begin position="57"/>
        <end position="69"/>
    </location>
</feature>
<sequence>MSSSPPIWFEGYDTTYNRHYYFNTVTSESSWEKPLKYKPYEGSDSDSESSANSDNSDTNDESSDEEEETSISLSPVKRRSLDVSQDVSAQNTTLNSKLNSTLGSLSKSSLSPKGNSLEELLKEQERMTSLWEDNMRKLSLAQSSSKSSTNTSANPIPHPNPKLLPSPSKKPTRRRTSTTKKPKPPGNPKAWNQGNHGPPPPRPGLERHDQKSQHAAEAHAVHLHFSEHIRGDFISRQDLDVRNRKREIERLSKREMDEIKKEQKEAIKLNQKSKQILKETGLMDVDKDVWFDRLHKSRVNKMAQFLMGQREVDLQGNPMNHHIPTFFTDKGRTEEKNVDVLNQRSRTNAAALVLNPRRFGYLNQNPDAIKNAIAEDLLLSPQNKTGKNGMFFKSNAVGDSGLGIHIDDNSAFGPLAEERDIFLSAFKKNLEIDQIRTRKEEEVRMKKTKDNRRSSCIGIVGDGMGVVSFKGAKEADEFIDRGIEEAKEHSNEGMVLALSPPKGRMNRRTSTSELLVKGIVKQVEKMYRGVGGWSEEELEDKKLNRKAFKVLMEQMAFMGAVSGEEMSDGVLVGRAFNLYAHETSEVGLDGCIRLLLQVLAGLEVKGSVGGESEDWLEEEREVVTEIGARYGERRLSAVPGWWNNKEGNLTKTTQSRPPSPSKELTYNELKPVKGAHRRMSTLTSKVRKTNHIGSKKVLKEYYKCTFKPEINKLSRKMDAKEKGTPGKKKMPRTEAWKKWEIRRKKKVENSRIVLAKKEIVGCTFKPELNKKTQKMAQKGRAGVRRTSVDQRLYEEGLKKEMDKRQKHITKERINNLQQKEWEERELREFCTFKPEVGGIKSQGSTDVKTVGDVGGVKEWLEFKTKANKAKVERMKVEKQLKLRASGGGVMEPTIGLLEGQELIDPEEEEEEEIIFQPENKNRSSVASPPPGYDSHTKDTREDAPPGYDDHHTDDLPPGYSDQHTPGWEPGTKFCEPFTFNKSGPGWEARKGKRQEVAAAQKREEEQKKDKLRKEALKTAKIAKEEEWWRRRLFGVGDGTAAAFIIELEAAGGGLDRLAVYRGEDLGLLVTEYGDMRGLTDDGRGELFAALEENMELVMEEDEQERYEFEQDMEQDRRRAVLQVPLELDPDSASILSSSQSLSSLQGLSQIEINDDSKPLINCKGQKSRRMTAAQKRQVKSDAIKRELMELKTEIKQRGKMTIDERAEVIKTTVAKEVSDESSGFPSPNSVADVDPPYYLYPNHSHPYGKPSPTIDLSHWHLDDINLRQIISHNTHFQTLVVANTIHFYDNRLKMFASSSSKLTSLLIPNLPKLSPYGIKSFFEVSLCQLMHLDLSNNPQLDDSSLLIPVKFCSSTLTSVKVHHCTPLTDMSIGTLASCPNLISLEASHLPHITDLSMSAIMRKCQNLRHLNISHNKGITGSCFVGKSGGGLTTANVHSLQYLDISYCKHLVEGTLYFIGAGLIDLETLIISHYTALRPNEVESLAASTALHLKHLDLSAWDISEKHWEPTNEDEDKKDLEPDDGGGIHPENLVVMSHTLTNLLTLNLKCSKHDSTLTASSIAALFRIETLTDVNLGYNTHVSDAAFNISSPNVALKHLRIHGCLNVSIQALKVIGANFPSLETLDAPDTELLHTSDQLGVRPTELFKLYQNLTYVDFSSSYKVDDDFVLPLVVNNHTLETLNLGKLDETEMGVVHPSHFTTKTFVNVAQHCQNMKSLTLLHSSNFGNFHSSGIHHPPVGSLPNLLHLNLSGHKHLTTQSLIHMCHTGPQLLSLKVTMCPQIQHSSKISNVLAQSYCYIAVSPPPFCGFEAVEEMSSMYYRDAYFARIQLERESVALIMKNYKCWKRNVLWQWWSSAKKIKKAFRAYKFKASCREYVKFTTKLKKQRARTRAKRQAIFMRMFNKIKKSAINIQRVYRGHDARCVVNFILDKIDAATAIQAAWRGVRCRMEDHIWIKRKKAELSRLEDLIESGVFLPKPSDPFEIDPRIRKDMPVLKKLVQEEMEKEPPMTFNKDPQPRRFDEEPYVELPFDRRLPIYGGVKDDAYSMDLEGKKGVHVFGGSLWPPGNLVKAENEMADFFDPTKTHYQNYCEMLESKNDPNYDPYNPMPDHLPHPKCTLCSKRYMSLTCTQCCTSYCVQCSNHIHSKPAKKHHTVVQYHHQYQKPKRDEGIIPHINSAKLASKKMLALTDMAQNDAELKKIEEAKKLEQEMEAEEDELRMKAKEAAATEQRLHDAANTLQGEKWNGLREHSE</sequence>
<dbReference type="PROSITE" id="PS50096">
    <property type="entry name" value="IQ"/>
    <property type="match status" value="2"/>
</dbReference>
<dbReference type="Gene3D" id="3.80.10.10">
    <property type="entry name" value="Ribonuclease Inhibitor"/>
    <property type="match status" value="3"/>
</dbReference>
<gene>
    <name evidence="4" type="ORF">TL16_g03177</name>
</gene>
<evidence type="ECO:0000256" key="1">
    <source>
        <dbReference type="SAM" id="Coils"/>
    </source>
</evidence>
<feature type="coiled-coil region" evidence="1">
    <location>
        <begin position="245"/>
        <end position="279"/>
    </location>
</feature>
<dbReference type="GO" id="GO:0019005">
    <property type="term" value="C:SCF ubiquitin ligase complex"/>
    <property type="evidence" value="ECO:0007669"/>
    <property type="project" value="TreeGrafter"/>
</dbReference>
<dbReference type="CDD" id="cd19757">
    <property type="entry name" value="Bbox1"/>
    <property type="match status" value="1"/>
</dbReference>
<keyword evidence="1" id="KW-0175">Coiled coil</keyword>
<organism evidence="4 5">
    <name type="scientific">Triparma laevis f. inornata</name>
    <dbReference type="NCBI Taxonomy" id="1714386"/>
    <lineage>
        <taxon>Eukaryota</taxon>
        <taxon>Sar</taxon>
        <taxon>Stramenopiles</taxon>
        <taxon>Ochrophyta</taxon>
        <taxon>Bolidophyceae</taxon>
        <taxon>Parmales</taxon>
        <taxon>Triparmaceae</taxon>
        <taxon>Triparma</taxon>
    </lineage>
</organism>
<name>A0A9W6ZV72_9STRA</name>
<reference evidence="5" key="1">
    <citation type="journal article" date="2023" name="Commun. Biol.">
        <title>Genome analysis of Parmales, the sister group of diatoms, reveals the evolutionary specialization of diatoms from phago-mixotrophs to photoautotrophs.</title>
        <authorList>
            <person name="Ban H."/>
            <person name="Sato S."/>
            <person name="Yoshikawa S."/>
            <person name="Yamada K."/>
            <person name="Nakamura Y."/>
            <person name="Ichinomiya M."/>
            <person name="Sato N."/>
            <person name="Blanc-Mathieu R."/>
            <person name="Endo H."/>
            <person name="Kuwata A."/>
            <person name="Ogata H."/>
        </authorList>
    </citation>
    <scope>NUCLEOTIDE SEQUENCE [LARGE SCALE GENOMIC DNA]</scope>
</reference>
<feature type="compositionally biased region" description="Basic and acidic residues" evidence="2">
    <location>
        <begin position="204"/>
        <end position="218"/>
    </location>
</feature>
<feature type="compositionally biased region" description="Basic and acidic residues" evidence="2">
    <location>
        <begin position="30"/>
        <end position="41"/>
    </location>
</feature>
<feature type="region of interest" description="Disordered" evidence="2">
    <location>
        <begin position="2205"/>
        <end position="2250"/>
    </location>
</feature>
<feature type="domain" description="WW" evidence="3">
    <location>
        <begin position="2"/>
        <end position="36"/>
    </location>
</feature>
<dbReference type="SUPFAM" id="SSF52047">
    <property type="entry name" value="RNI-like"/>
    <property type="match status" value="2"/>
</dbReference>
<dbReference type="InterPro" id="IPR006553">
    <property type="entry name" value="Leu-rich_rpt_Cys-con_subtyp"/>
</dbReference>
<feature type="compositionally biased region" description="Polar residues" evidence="2">
    <location>
        <begin position="82"/>
        <end position="91"/>
    </location>
</feature>
<feature type="compositionally biased region" description="Low complexity" evidence="2">
    <location>
        <begin position="139"/>
        <end position="155"/>
    </location>
</feature>
<feature type="compositionally biased region" description="Basic and acidic residues" evidence="2">
    <location>
        <begin position="2216"/>
        <end position="2232"/>
    </location>
</feature>
<evidence type="ECO:0000313" key="5">
    <source>
        <dbReference type="Proteomes" id="UP001162640"/>
    </source>
</evidence>
<dbReference type="CDD" id="cd23767">
    <property type="entry name" value="IQCD"/>
    <property type="match status" value="1"/>
</dbReference>
<dbReference type="InterPro" id="IPR036020">
    <property type="entry name" value="WW_dom_sf"/>
</dbReference>
<feature type="compositionally biased region" description="Low complexity" evidence="2">
    <location>
        <begin position="92"/>
        <end position="114"/>
    </location>
</feature>
<dbReference type="Gene3D" id="1.20.5.190">
    <property type="match status" value="1"/>
</dbReference>
<protein>
    <recommendedName>
        <fullName evidence="3">WW domain-containing protein</fullName>
    </recommendedName>
</protein>
<dbReference type="SMART" id="SM00456">
    <property type="entry name" value="WW"/>
    <property type="match status" value="1"/>
</dbReference>
<dbReference type="PROSITE" id="PS50020">
    <property type="entry name" value="WW_DOMAIN_2"/>
    <property type="match status" value="1"/>
</dbReference>
<dbReference type="PANTHER" id="PTHR13318">
    <property type="entry name" value="PARTNER OF PAIRED, ISOFORM B-RELATED"/>
    <property type="match status" value="1"/>
</dbReference>
<dbReference type="Proteomes" id="UP001162640">
    <property type="component" value="Unassembled WGS sequence"/>
</dbReference>
<dbReference type="GO" id="GO:0031146">
    <property type="term" value="P:SCF-dependent proteasomal ubiquitin-dependent protein catabolic process"/>
    <property type="evidence" value="ECO:0007669"/>
    <property type="project" value="TreeGrafter"/>
</dbReference>
<feature type="compositionally biased region" description="Basic residues" evidence="2">
    <location>
        <begin position="170"/>
        <end position="183"/>
    </location>
</feature>
<dbReference type="Pfam" id="PF00397">
    <property type="entry name" value="WW"/>
    <property type="match status" value="1"/>
</dbReference>
<dbReference type="SMART" id="SM00367">
    <property type="entry name" value="LRR_CC"/>
    <property type="match status" value="6"/>
</dbReference>
<dbReference type="SUPFAM" id="SSF51045">
    <property type="entry name" value="WW domain"/>
    <property type="match status" value="1"/>
</dbReference>
<feature type="region of interest" description="Disordered" evidence="2">
    <location>
        <begin position="27"/>
        <end position="114"/>
    </location>
</feature>
<feature type="compositionally biased region" description="Acidic residues" evidence="2">
    <location>
        <begin position="901"/>
        <end position="913"/>
    </location>
</feature>
<feature type="compositionally biased region" description="Basic and acidic residues" evidence="2">
    <location>
        <begin position="934"/>
        <end position="954"/>
    </location>
</feature>
<evidence type="ECO:0000313" key="4">
    <source>
        <dbReference type="EMBL" id="GMH61032.1"/>
    </source>
</evidence>
<dbReference type="SMART" id="SM00015">
    <property type="entry name" value="IQ"/>
    <property type="match status" value="2"/>
</dbReference>
<evidence type="ECO:0000259" key="3">
    <source>
        <dbReference type="PROSITE" id="PS50020"/>
    </source>
</evidence>
<proteinExistence type="predicted"/>
<dbReference type="Gene3D" id="2.20.70.10">
    <property type="match status" value="1"/>
</dbReference>
<accession>A0A9W6ZV72</accession>
<feature type="region of interest" description="Disordered" evidence="2">
    <location>
        <begin position="139"/>
        <end position="218"/>
    </location>
</feature>
<comment type="caution">
    <text evidence="4">The sequence shown here is derived from an EMBL/GenBank/DDBJ whole genome shotgun (WGS) entry which is preliminary data.</text>
</comment>
<dbReference type="PROSITE" id="PS01159">
    <property type="entry name" value="WW_DOMAIN_1"/>
    <property type="match status" value="1"/>
</dbReference>
<dbReference type="EMBL" id="BLQM01000082">
    <property type="protein sequence ID" value="GMH61032.1"/>
    <property type="molecule type" value="Genomic_DNA"/>
</dbReference>
<evidence type="ECO:0000256" key="2">
    <source>
        <dbReference type="SAM" id="MobiDB-lite"/>
    </source>
</evidence>
<dbReference type="CDD" id="cd00201">
    <property type="entry name" value="WW"/>
    <property type="match status" value="1"/>
</dbReference>
<dbReference type="InterPro" id="IPR032675">
    <property type="entry name" value="LRR_dom_sf"/>
</dbReference>
<dbReference type="Pfam" id="PF00612">
    <property type="entry name" value="IQ"/>
    <property type="match status" value="2"/>
</dbReference>
<dbReference type="InterPro" id="IPR000048">
    <property type="entry name" value="IQ_motif_EF-hand-BS"/>
</dbReference>
<dbReference type="InterPro" id="IPR001202">
    <property type="entry name" value="WW_dom"/>
</dbReference>
<feature type="region of interest" description="Disordered" evidence="2">
    <location>
        <begin position="889"/>
        <end position="972"/>
    </location>
</feature>